<keyword evidence="5 8" id="KW-1133">Transmembrane helix</keyword>
<dbReference type="InterPro" id="IPR010656">
    <property type="entry name" value="DctM"/>
</dbReference>
<dbReference type="Proteomes" id="UP000292120">
    <property type="component" value="Unassembled WGS sequence"/>
</dbReference>
<evidence type="ECO:0000256" key="6">
    <source>
        <dbReference type="ARBA" id="ARBA00023136"/>
    </source>
</evidence>
<feature type="transmembrane region" description="Helical" evidence="8">
    <location>
        <begin position="480"/>
        <end position="500"/>
    </location>
</feature>
<dbReference type="GO" id="GO:0022857">
    <property type="term" value="F:transmembrane transporter activity"/>
    <property type="evidence" value="ECO:0007669"/>
    <property type="project" value="UniProtKB-UniRule"/>
</dbReference>
<feature type="transmembrane region" description="Helical" evidence="8">
    <location>
        <begin position="397"/>
        <end position="421"/>
    </location>
</feature>
<feature type="transmembrane region" description="Helical" evidence="8">
    <location>
        <begin position="354"/>
        <end position="385"/>
    </location>
</feature>
<sequence>MSEATLQGAHGESDGVKLLGRTLSEWFVSLPTIAMLLLVLVISTGELIHGRLLAGGETLFGDPAKGVQYYALRADPIKPSCDANMDIEGEIKRRMAADAAAPKDAIDDLLGASTGPTEAQLRQSLTDNMAECKFKHDFYNRAAEHITPAVVAYRTVETSFFGLFRFGAENRSMILLILMGVVILAATAKYEHIGLVPLRNRRDYTAQSLTTLAAGAFLLWSSVSYYQISLAAGVAMERPEHQQAWIVMFAGLTLLSLWQLISPPKLAPDTPKGSWSRAFYSAPLAGNMAIGAGMYFASKGHPSGLAIYVNTLMEVPALPLQLALFIWGGMLFKQSRLVDLFMNLLRPWRLSPEALTYLILLGAALPTAYTGGSGAFVMAAGAIIYHEIRAVGGSSQFALAATAMSGSMGVVLRPSLLVVAIVAVNKEVTSSELFHYGLWVFLLTSTLFFIAAQMRREKHTIDVARPSDALPVMLRQIPPLLPHIAVVALVIMFFTIGLKTGLNENTAPTIMPVMMILIVAADKFMQARGIGQPNMVTPFVMERESKFEPAMRTATNETVGHLGSYMFLILLSQAAGGVIERSEMITLFPAIFSSPEMCMGFLMLVLVILGMFMEPLGAIFLVSGTLAPIAYNNGIDPIHFWVMVLMSFEVGYLMPPIALNQLLARHVVGDDVIAKADKEVAHLSFYRRYERWILPNVVMVSALMLVGWGPQIVAHFPDVMAFAKDWMGFVPE</sequence>
<keyword evidence="6 8" id="KW-0472">Membrane</keyword>
<comment type="subcellular location">
    <subcellularLocation>
        <location evidence="1 7">Cell inner membrane</location>
        <topology evidence="1 7">Multi-pass membrane protein</topology>
    </subcellularLocation>
</comment>
<feature type="transmembrane region" description="Helical" evidence="8">
    <location>
        <begin position="638"/>
        <end position="655"/>
    </location>
</feature>
<feature type="transmembrane region" description="Helical" evidence="8">
    <location>
        <begin position="210"/>
        <end position="232"/>
    </location>
</feature>
<dbReference type="OrthoDB" id="9777699at2"/>
<keyword evidence="3 7" id="KW-0997">Cell inner membrane</keyword>
<feature type="transmembrane region" description="Helical" evidence="8">
    <location>
        <begin position="601"/>
        <end position="626"/>
    </location>
</feature>
<dbReference type="PANTHER" id="PTHR33362">
    <property type="entry name" value="SIALIC ACID TRAP TRANSPORTER PERMEASE PROTEIN SIAT-RELATED"/>
    <property type="match status" value="1"/>
</dbReference>
<evidence type="ECO:0000259" key="9">
    <source>
        <dbReference type="Pfam" id="PF06808"/>
    </source>
</evidence>
<keyword evidence="7" id="KW-0813">Transport</keyword>
<gene>
    <name evidence="10" type="ORF">EYS42_07595</name>
</gene>
<feature type="transmembrane region" description="Helical" evidence="8">
    <location>
        <begin position="433"/>
        <end position="452"/>
    </location>
</feature>
<evidence type="ECO:0000256" key="8">
    <source>
        <dbReference type="SAM" id="Phobius"/>
    </source>
</evidence>
<dbReference type="AlphaFoldDB" id="A0A4Q9H214"/>
<evidence type="ECO:0000313" key="11">
    <source>
        <dbReference type="Proteomes" id="UP000292120"/>
    </source>
</evidence>
<dbReference type="EMBL" id="SIXI01000003">
    <property type="protein sequence ID" value="TBO31107.1"/>
    <property type="molecule type" value="Genomic_DNA"/>
</dbReference>
<feature type="transmembrane region" description="Helical" evidence="8">
    <location>
        <begin position="26"/>
        <end position="43"/>
    </location>
</feature>
<evidence type="ECO:0000256" key="1">
    <source>
        <dbReference type="ARBA" id="ARBA00004429"/>
    </source>
</evidence>
<evidence type="ECO:0000256" key="2">
    <source>
        <dbReference type="ARBA" id="ARBA00022475"/>
    </source>
</evidence>
<keyword evidence="4 8" id="KW-0812">Transmembrane</keyword>
<evidence type="ECO:0000256" key="4">
    <source>
        <dbReference type="ARBA" id="ARBA00022692"/>
    </source>
</evidence>
<protein>
    <submittedName>
        <fullName evidence="10">TRAP transporter large permease subunit</fullName>
    </submittedName>
</protein>
<comment type="caution">
    <text evidence="10">The sequence shown here is derived from an EMBL/GenBank/DDBJ whole genome shotgun (WGS) entry which is preliminary data.</text>
</comment>
<organism evidence="10 11">
    <name type="scientific">Aquabacterium lacunae</name>
    <dbReference type="NCBI Taxonomy" id="2528630"/>
    <lineage>
        <taxon>Bacteria</taxon>
        <taxon>Pseudomonadati</taxon>
        <taxon>Pseudomonadota</taxon>
        <taxon>Betaproteobacteria</taxon>
        <taxon>Burkholderiales</taxon>
        <taxon>Aquabacterium</taxon>
    </lineage>
</organism>
<evidence type="ECO:0000313" key="10">
    <source>
        <dbReference type="EMBL" id="TBO31107.1"/>
    </source>
</evidence>
<name>A0A4Q9H214_9BURK</name>
<keyword evidence="2" id="KW-1003">Cell membrane</keyword>
<reference evidence="10 11" key="1">
    <citation type="submission" date="2019-02" db="EMBL/GenBank/DDBJ databases">
        <title>Aquabacterium sp. strain KMB7.</title>
        <authorList>
            <person name="Chen W.-M."/>
        </authorList>
    </citation>
    <scope>NUCLEOTIDE SEQUENCE [LARGE SCALE GENOMIC DNA]</scope>
    <source>
        <strain evidence="10 11">KMB7</strain>
    </source>
</reference>
<evidence type="ECO:0000256" key="7">
    <source>
        <dbReference type="RuleBase" id="RU369079"/>
    </source>
</evidence>
<dbReference type="GO" id="GO:0005886">
    <property type="term" value="C:plasma membrane"/>
    <property type="evidence" value="ECO:0007669"/>
    <property type="project" value="UniProtKB-SubCell"/>
</dbReference>
<dbReference type="Pfam" id="PF06808">
    <property type="entry name" value="DctM"/>
    <property type="match status" value="1"/>
</dbReference>
<evidence type="ECO:0000256" key="3">
    <source>
        <dbReference type="ARBA" id="ARBA00022519"/>
    </source>
</evidence>
<dbReference type="RefSeq" id="WP_130967463.1">
    <property type="nucleotide sequence ID" value="NZ_SIXI01000003.1"/>
</dbReference>
<comment type="function">
    <text evidence="7">Part of the tripartite ATP-independent periplasmic (TRAP) transport system.</text>
</comment>
<feature type="transmembrane region" description="Helical" evidence="8">
    <location>
        <begin position="281"/>
        <end position="298"/>
    </location>
</feature>
<proteinExistence type="predicted"/>
<evidence type="ECO:0000256" key="5">
    <source>
        <dbReference type="ARBA" id="ARBA00022989"/>
    </source>
</evidence>
<feature type="transmembrane region" description="Helical" evidence="8">
    <location>
        <begin position="244"/>
        <end position="261"/>
    </location>
</feature>
<feature type="transmembrane region" description="Helical" evidence="8">
    <location>
        <begin position="173"/>
        <end position="190"/>
    </location>
</feature>
<feature type="domain" description="TRAP C4-dicarboxylate transport system permease DctM subunit" evidence="9">
    <location>
        <begin position="335"/>
        <end position="710"/>
    </location>
</feature>
<dbReference type="PANTHER" id="PTHR33362:SF7">
    <property type="entry name" value="SLL1103 PROTEIN"/>
    <property type="match status" value="1"/>
</dbReference>
<dbReference type="InterPro" id="IPR004681">
    <property type="entry name" value="TRAP_DctM"/>
</dbReference>
<feature type="transmembrane region" description="Helical" evidence="8">
    <location>
        <begin position="692"/>
        <end position="710"/>
    </location>
</feature>
<accession>A0A4Q9H214</accession>
<feature type="transmembrane region" description="Helical" evidence="8">
    <location>
        <begin position="305"/>
        <end position="327"/>
    </location>
</feature>
<keyword evidence="11" id="KW-1185">Reference proteome</keyword>